<dbReference type="InterPro" id="IPR007198">
    <property type="entry name" value="Ssl1-like"/>
</dbReference>
<dbReference type="Gene3D" id="3.40.50.410">
    <property type="entry name" value="von Willebrand factor, type A domain"/>
    <property type="match status" value="1"/>
</dbReference>
<evidence type="ECO:0000256" key="1">
    <source>
        <dbReference type="ARBA" id="ARBA00022723"/>
    </source>
</evidence>
<dbReference type="HOGENOM" id="CLU_028556_1_0_1"/>
<evidence type="ECO:0000256" key="2">
    <source>
        <dbReference type="ARBA" id="ARBA00022833"/>
    </source>
</evidence>
<dbReference type="PANTHER" id="PTHR12695">
    <property type="entry name" value="GENERAL TRANSCRIPTION FACTOR IIH SUBUNIT 2"/>
    <property type="match status" value="1"/>
</dbReference>
<dbReference type="GO" id="GO:0005675">
    <property type="term" value="C:transcription factor TFIIH holo complex"/>
    <property type="evidence" value="ECO:0007669"/>
    <property type="project" value="TreeGrafter"/>
</dbReference>
<dbReference type="InterPro" id="IPR036465">
    <property type="entry name" value="vWFA_dom_sf"/>
</dbReference>
<dbReference type="RefSeq" id="XP_013237656.1">
    <property type="nucleotide sequence ID" value="XM_013382202.1"/>
</dbReference>
<dbReference type="Pfam" id="PF04056">
    <property type="entry name" value="Ssl1"/>
    <property type="match status" value="1"/>
</dbReference>
<dbReference type="GO" id="GO:0006351">
    <property type="term" value="P:DNA-templated transcription"/>
    <property type="evidence" value="ECO:0007669"/>
    <property type="project" value="InterPro"/>
</dbReference>
<dbReference type="InterPro" id="IPR046349">
    <property type="entry name" value="C1-like_sf"/>
</dbReference>
<dbReference type="EMBL" id="JMKJ01000344">
    <property type="protein sequence ID" value="KGG51229.1"/>
    <property type="molecule type" value="Genomic_DNA"/>
</dbReference>
<dbReference type="AlphaFoldDB" id="A0A098VQX0"/>
<dbReference type="InterPro" id="IPR013083">
    <property type="entry name" value="Znf_RING/FYVE/PHD"/>
</dbReference>
<dbReference type="PANTHER" id="PTHR12695:SF2">
    <property type="entry name" value="GENERAL TRANSCRIPTION FACTOR IIH SUBUNIT 2-RELATED"/>
    <property type="match status" value="1"/>
</dbReference>
<keyword evidence="1" id="KW-0479">Metal-binding</keyword>
<dbReference type="SMART" id="SM01047">
    <property type="entry name" value="C1_4"/>
    <property type="match status" value="1"/>
</dbReference>
<feature type="domain" description="TFIIH C1-like" evidence="3">
    <location>
        <begin position="329"/>
        <end position="371"/>
    </location>
</feature>
<dbReference type="SUPFAM" id="SSF57889">
    <property type="entry name" value="Cysteine-rich domain"/>
    <property type="match status" value="1"/>
</dbReference>
<keyword evidence="5" id="KW-1185">Reference proteome</keyword>
<dbReference type="Proteomes" id="UP000029725">
    <property type="component" value="Unassembled WGS sequence"/>
</dbReference>
<comment type="caution">
    <text evidence="4">The sequence shown here is derived from an EMBL/GenBank/DDBJ whole genome shotgun (WGS) entry which is preliminary data.</text>
</comment>
<gene>
    <name evidence="4" type="ORF">DI09_40p150</name>
</gene>
<dbReference type="VEuPathDB" id="MicrosporidiaDB:DI09_40p150"/>
<accession>A0A098VQX0</accession>
<dbReference type="GO" id="GO:0000439">
    <property type="term" value="C:transcription factor TFIIH core complex"/>
    <property type="evidence" value="ECO:0007669"/>
    <property type="project" value="InterPro"/>
</dbReference>
<proteinExistence type="predicted"/>
<dbReference type="SUPFAM" id="SSF53300">
    <property type="entry name" value="vWA-like"/>
    <property type="match status" value="1"/>
</dbReference>
<sequence>MSTKAGQTQWESAAAKMLSTILGTTNEEGSSDSFIEGISQNPFKVASTAKRGIIRHLCIILDTSEPSNDKEWRPSKLFAISDLLKKRFFQLFFESNPIGQLSIVATFNGTATVLVPPTCDLDLLVEKFNTSVIDDGTGSASLENALRLSVALFQASKEILFLFNALSSVDPGDINSAIDMSRKAGVSISMIHTNAALFVAQRMCNLTNGNEENLPLGSFAVALDYFNFKELLETFAEPRPLYSATNSKSVQLLIFAPGTHRHITLPFCSHSRRLESSGYSCPRCVAIVCFIPSDCPVCKLTLISSSHIGRSLHHLFPLKDFDEVAAGGPCFCCNLSNGQLFFQCPNCKCCYCKECNGFLHSQLYTCPGCNVADQN</sequence>
<dbReference type="InterPro" id="IPR012170">
    <property type="entry name" value="TFIIH_SSL1/p44"/>
</dbReference>
<name>A0A098VQX0_9MICR</name>
<organism evidence="4 5">
    <name type="scientific">Mitosporidium daphniae</name>
    <dbReference type="NCBI Taxonomy" id="1485682"/>
    <lineage>
        <taxon>Eukaryota</taxon>
        <taxon>Fungi</taxon>
        <taxon>Fungi incertae sedis</taxon>
        <taxon>Microsporidia</taxon>
        <taxon>Mitosporidium</taxon>
    </lineage>
</organism>
<dbReference type="GO" id="GO:0006357">
    <property type="term" value="P:regulation of transcription by RNA polymerase II"/>
    <property type="evidence" value="ECO:0007669"/>
    <property type="project" value="TreeGrafter"/>
</dbReference>
<dbReference type="OrthoDB" id="284275at2759"/>
<dbReference type="InterPro" id="IPR004595">
    <property type="entry name" value="TFIIH_C1-like_dom"/>
</dbReference>
<evidence type="ECO:0000313" key="4">
    <source>
        <dbReference type="EMBL" id="KGG51229.1"/>
    </source>
</evidence>
<protein>
    <recommendedName>
        <fullName evidence="3">TFIIH C1-like domain-containing protein</fullName>
    </recommendedName>
</protein>
<dbReference type="NCBIfam" id="TIGR00622">
    <property type="entry name" value="ssl1"/>
    <property type="match status" value="1"/>
</dbReference>
<evidence type="ECO:0000313" key="5">
    <source>
        <dbReference type="Proteomes" id="UP000029725"/>
    </source>
</evidence>
<dbReference type="Gene3D" id="3.30.40.10">
    <property type="entry name" value="Zinc/RING finger domain, C3HC4 (zinc finger)"/>
    <property type="match status" value="1"/>
</dbReference>
<dbReference type="GO" id="GO:0008270">
    <property type="term" value="F:zinc ion binding"/>
    <property type="evidence" value="ECO:0007669"/>
    <property type="project" value="InterPro"/>
</dbReference>
<evidence type="ECO:0000259" key="3">
    <source>
        <dbReference type="SMART" id="SM01047"/>
    </source>
</evidence>
<dbReference type="GeneID" id="25259887"/>
<dbReference type="GO" id="GO:0006289">
    <property type="term" value="P:nucleotide-excision repair"/>
    <property type="evidence" value="ECO:0007669"/>
    <property type="project" value="InterPro"/>
</dbReference>
<keyword evidence="2" id="KW-0862">Zinc</keyword>
<reference evidence="4 5" key="1">
    <citation type="submission" date="2014-04" db="EMBL/GenBank/DDBJ databases">
        <title>A new species of microsporidia sheds light on the evolution of extreme parasitism.</title>
        <authorList>
            <person name="Haag K.L."/>
            <person name="James T.Y."/>
            <person name="Larsson R."/>
            <person name="Schaer T.M."/>
            <person name="Refardt D."/>
            <person name="Pombert J.-F."/>
            <person name="Ebert D."/>
        </authorList>
    </citation>
    <scope>NUCLEOTIDE SEQUENCE [LARGE SCALE GENOMIC DNA]</scope>
    <source>
        <strain evidence="4 5">UGP3</strain>
        <tissue evidence="4">Spores</tissue>
    </source>
</reference>